<keyword evidence="5" id="KW-1185">Reference proteome</keyword>
<dbReference type="CDD" id="cd17039">
    <property type="entry name" value="Ubl_ubiquitin_like"/>
    <property type="match status" value="1"/>
</dbReference>
<evidence type="ECO:0000259" key="3">
    <source>
        <dbReference type="PROSITE" id="PS50053"/>
    </source>
</evidence>
<dbReference type="Pfam" id="PF02985">
    <property type="entry name" value="HEAT"/>
    <property type="match status" value="1"/>
</dbReference>
<feature type="region of interest" description="Disordered" evidence="2">
    <location>
        <begin position="494"/>
        <end position="558"/>
    </location>
</feature>
<accession>A0AA36HSU5</accession>
<organism evidence="4 5">
    <name type="scientific">Effrenium voratum</name>
    <dbReference type="NCBI Taxonomy" id="2562239"/>
    <lineage>
        <taxon>Eukaryota</taxon>
        <taxon>Sar</taxon>
        <taxon>Alveolata</taxon>
        <taxon>Dinophyceae</taxon>
        <taxon>Suessiales</taxon>
        <taxon>Symbiodiniaceae</taxon>
        <taxon>Effrenium</taxon>
    </lineage>
</organism>
<feature type="compositionally biased region" description="Basic and acidic residues" evidence="2">
    <location>
        <begin position="531"/>
        <end position="557"/>
    </location>
</feature>
<dbReference type="InterPro" id="IPR029071">
    <property type="entry name" value="Ubiquitin-like_domsf"/>
</dbReference>
<sequence length="574" mass="63349">MTSTLAGRVTLCVSTPAGQCCTIAALTSGRVDQLHGAIERALKIPRLVQRLICGGKEIFSQESVAELQLENGSQITVINSWPQDPELIAEKLQLAASTTATHALAAAVATCLAHEDGSVQAAALNTLSWMGRIAAPHIAAIARLLRDGERGVPLAAAESLSWFEEGAVYAADILRYACAPSVYSQTLRITGKAVKAVKSFFESDSSSTRLAATKSVIGLLEDDSPVAPDMKAQRERIILPQLCQGLFDPSEEVRRAAAAYLTSCIPTCEAEAEPEDSLAEELICQLLLLGEGLNLEGQHDAGIAQACQDISRRLDSHWAEWAGWQEGLDDPDTSAEAATCQVSVAMVYYLRRRFCEWQHSLSQAQLAELRAAERRDQLGSLRDLLGSMVEKGLSSRKWQVRHAVVESFLSLEPWGLNVVRVINNLQGHEKDKSVKEVMTKFFAKYGSGLEDSPQLFEYYYNDAEWVSVDSDESEEHRIHNLEEEEDFQLRDKAGGYSKSHQSRSARHNNKHGVASAAAPSTIARKKKSERRTRPEEKQDFAESKRTNQRGKEEDRHFKTAMLGHQLLRFAFDDA</sequence>
<evidence type="ECO:0000313" key="5">
    <source>
        <dbReference type="Proteomes" id="UP001178507"/>
    </source>
</evidence>
<dbReference type="EMBL" id="CAUJNA010000227">
    <property type="protein sequence ID" value="CAJ1374047.1"/>
    <property type="molecule type" value="Genomic_DNA"/>
</dbReference>
<dbReference type="InterPro" id="IPR000626">
    <property type="entry name" value="Ubiquitin-like_dom"/>
</dbReference>
<evidence type="ECO:0000256" key="1">
    <source>
        <dbReference type="ARBA" id="ARBA00022737"/>
    </source>
</evidence>
<dbReference type="SUPFAM" id="SSF54236">
    <property type="entry name" value="Ubiquitin-like"/>
    <property type="match status" value="1"/>
</dbReference>
<dbReference type="InterPro" id="IPR011989">
    <property type="entry name" value="ARM-like"/>
</dbReference>
<dbReference type="AlphaFoldDB" id="A0AA36HSU5"/>
<evidence type="ECO:0000313" key="4">
    <source>
        <dbReference type="EMBL" id="CAJ1374047.1"/>
    </source>
</evidence>
<proteinExistence type="predicted"/>
<dbReference type="SUPFAM" id="SSF48371">
    <property type="entry name" value="ARM repeat"/>
    <property type="match status" value="1"/>
</dbReference>
<comment type="caution">
    <text evidence="4">The sequence shown here is derived from an EMBL/GenBank/DDBJ whole genome shotgun (WGS) entry which is preliminary data.</text>
</comment>
<protein>
    <recommendedName>
        <fullName evidence="3">Ubiquitin-like domain-containing protein</fullName>
    </recommendedName>
</protein>
<dbReference type="PROSITE" id="PS50053">
    <property type="entry name" value="UBIQUITIN_2"/>
    <property type="match status" value="1"/>
</dbReference>
<feature type="compositionally biased region" description="Basic residues" evidence="2">
    <location>
        <begin position="500"/>
        <end position="510"/>
    </location>
</feature>
<reference evidence="4" key="1">
    <citation type="submission" date="2023-08" db="EMBL/GenBank/DDBJ databases">
        <authorList>
            <person name="Chen Y."/>
            <person name="Shah S."/>
            <person name="Dougan E. K."/>
            <person name="Thang M."/>
            <person name="Chan C."/>
        </authorList>
    </citation>
    <scope>NUCLEOTIDE SEQUENCE</scope>
</reference>
<keyword evidence="1" id="KW-0677">Repeat</keyword>
<dbReference type="Proteomes" id="UP001178507">
    <property type="component" value="Unassembled WGS sequence"/>
</dbReference>
<evidence type="ECO:0000256" key="2">
    <source>
        <dbReference type="SAM" id="MobiDB-lite"/>
    </source>
</evidence>
<dbReference type="Gene3D" id="3.10.20.90">
    <property type="entry name" value="Phosphatidylinositol 3-kinase Catalytic Subunit, Chain A, domain 1"/>
    <property type="match status" value="1"/>
</dbReference>
<dbReference type="InterPro" id="IPR000357">
    <property type="entry name" value="HEAT"/>
</dbReference>
<dbReference type="InterPro" id="IPR016024">
    <property type="entry name" value="ARM-type_fold"/>
</dbReference>
<feature type="domain" description="Ubiquitin-like" evidence="3">
    <location>
        <begin position="9"/>
        <end position="78"/>
    </location>
</feature>
<dbReference type="Gene3D" id="1.25.10.10">
    <property type="entry name" value="Leucine-rich Repeat Variant"/>
    <property type="match status" value="1"/>
</dbReference>
<name>A0AA36HSU5_9DINO</name>
<gene>
    <name evidence="4" type="ORF">EVOR1521_LOCUS3682</name>
</gene>